<dbReference type="PANTHER" id="PTHR36919">
    <property type="entry name" value="BLR1215 PROTEIN"/>
    <property type="match status" value="1"/>
</dbReference>
<dbReference type="OrthoDB" id="9811671at2"/>
<dbReference type="RefSeq" id="WP_158255192.1">
    <property type="nucleotide sequence ID" value="NZ_FYDG01000005.1"/>
</dbReference>
<proteinExistence type="predicted"/>
<feature type="chain" id="PRO_5013098087" evidence="1">
    <location>
        <begin position="19"/>
        <end position="124"/>
    </location>
</feature>
<evidence type="ECO:0000313" key="3">
    <source>
        <dbReference type="EMBL" id="SNB73597.1"/>
    </source>
</evidence>
<organism evidence="3 4">
    <name type="scientific">Rhodoblastus acidophilus</name>
    <name type="common">Rhodopseudomonas acidophila</name>
    <dbReference type="NCBI Taxonomy" id="1074"/>
    <lineage>
        <taxon>Bacteria</taxon>
        <taxon>Pseudomonadati</taxon>
        <taxon>Pseudomonadota</taxon>
        <taxon>Alphaproteobacteria</taxon>
        <taxon>Hyphomicrobiales</taxon>
        <taxon>Rhodoblastaceae</taxon>
        <taxon>Rhodoblastus</taxon>
    </lineage>
</organism>
<protein>
    <submittedName>
        <fullName evidence="3">Uncharacterized conserved protein, DUF2147 family</fullName>
    </submittedName>
</protein>
<feature type="signal peptide" evidence="1">
    <location>
        <begin position="1"/>
        <end position="18"/>
    </location>
</feature>
<dbReference type="Gene3D" id="2.40.128.520">
    <property type="match status" value="1"/>
</dbReference>
<reference evidence="4" key="1">
    <citation type="submission" date="2017-06" db="EMBL/GenBank/DDBJ databases">
        <authorList>
            <person name="Varghese N."/>
            <person name="Submissions S."/>
        </authorList>
    </citation>
    <scope>NUCLEOTIDE SEQUENCE [LARGE SCALE GENOMIC DNA]</scope>
    <source>
        <strain evidence="4">DSM 137</strain>
    </source>
</reference>
<sequence length="124" mass="12805">MKILVVAAVACGFSLAPAAAQAPANPLGLWRVADGSAIIRIKACGKAVCGYVAAAPAPAAGAKSVVGTKILLGLRQEGEIWRGAIFNIDDGKTYHGEISLNGDRLKVKGCLPNGFCGGETWRRE</sequence>
<keyword evidence="1" id="KW-0732">Signal</keyword>
<dbReference type="Proteomes" id="UP000198418">
    <property type="component" value="Unassembled WGS sequence"/>
</dbReference>
<accession>A0A212RMB0</accession>
<evidence type="ECO:0000256" key="1">
    <source>
        <dbReference type="SAM" id="SignalP"/>
    </source>
</evidence>
<name>A0A212RMB0_RHOAC</name>
<dbReference type="EMBL" id="FYDG01000005">
    <property type="protein sequence ID" value="SNB73597.1"/>
    <property type="molecule type" value="Genomic_DNA"/>
</dbReference>
<dbReference type="PANTHER" id="PTHR36919:SF2">
    <property type="entry name" value="BLL6627 PROTEIN"/>
    <property type="match status" value="1"/>
</dbReference>
<dbReference type="InterPro" id="IPR019223">
    <property type="entry name" value="DUF2147"/>
</dbReference>
<evidence type="ECO:0000313" key="4">
    <source>
        <dbReference type="Proteomes" id="UP000198418"/>
    </source>
</evidence>
<gene>
    <name evidence="3" type="ORF">SAMN06265338_105178</name>
</gene>
<keyword evidence="4" id="KW-1185">Reference proteome</keyword>
<dbReference type="Pfam" id="PF09917">
    <property type="entry name" value="DUF2147"/>
    <property type="match status" value="1"/>
</dbReference>
<feature type="domain" description="DUF2147" evidence="2">
    <location>
        <begin position="28"/>
        <end position="123"/>
    </location>
</feature>
<dbReference type="AlphaFoldDB" id="A0A212RMB0"/>
<evidence type="ECO:0000259" key="2">
    <source>
        <dbReference type="Pfam" id="PF09917"/>
    </source>
</evidence>